<evidence type="ECO:0000256" key="1">
    <source>
        <dbReference type="SAM" id="MobiDB-lite"/>
    </source>
</evidence>
<evidence type="ECO:0000313" key="2">
    <source>
        <dbReference type="Proteomes" id="UP000694843"/>
    </source>
</evidence>
<dbReference type="KEGG" id="hazt:108673041"/>
<name>A0A8B7NRD3_HYAAZ</name>
<sequence length="171" mass="18234">MLEQVPPHIITTFRRDILKCIKRDIKALKEERKSGVRPDLSRSTFSSNQSSELPAKYSSSTAQSTSASAQYPSFSSQYPSVFEDNSWSSGRSSSPASSHFSRSHSGPGRLEKRGVARVADQVDDAESGYSDASDGLTESATSARTSESAASASTSGVSSSRSARADAPSER</sequence>
<accession>A0A8B7NRD3</accession>
<keyword evidence="2" id="KW-1185">Reference proteome</keyword>
<feature type="compositionally biased region" description="Basic and acidic residues" evidence="1">
    <location>
        <begin position="30"/>
        <end position="40"/>
    </location>
</feature>
<protein>
    <submittedName>
        <fullName evidence="3">Uncharacterized protein LOC108673041</fullName>
    </submittedName>
</protein>
<dbReference type="Proteomes" id="UP000694843">
    <property type="component" value="Unplaced"/>
</dbReference>
<reference evidence="3" key="1">
    <citation type="submission" date="2025-08" db="UniProtKB">
        <authorList>
            <consortium name="RefSeq"/>
        </authorList>
    </citation>
    <scope>IDENTIFICATION</scope>
</reference>
<feature type="compositionally biased region" description="Low complexity" evidence="1">
    <location>
        <begin position="137"/>
        <end position="162"/>
    </location>
</feature>
<proteinExistence type="predicted"/>
<feature type="region of interest" description="Disordered" evidence="1">
    <location>
        <begin position="30"/>
        <end position="171"/>
    </location>
</feature>
<organism evidence="2 3">
    <name type="scientific">Hyalella azteca</name>
    <name type="common">Amphipod</name>
    <dbReference type="NCBI Taxonomy" id="294128"/>
    <lineage>
        <taxon>Eukaryota</taxon>
        <taxon>Metazoa</taxon>
        <taxon>Ecdysozoa</taxon>
        <taxon>Arthropoda</taxon>
        <taxon>Crustacea</taxon>
        <taxon>Multicrustacea</taxon>
        <taxon>Malacostraca</taxon>
        <taxon>Eumalacostraca</taxon>
        <taxon>Peracarida</taxon>
        <taxon>Amphipoda</taxon>
        <taxon>Senticaudata</taxon>
        <taxon>Talitrida</taxon>
        <taxon>Talitroidea</taxon>
        <taxon>Hyalellidae</taxon>
        <taxon>Hyalella</taxon>
    </lineage>
</organism>
<feature type="compositionally biased region" description="Polar residues" evidence="1">
    <location>
        <begin position="71"/>
        <end position="85"/>
    </location>
</feature>
<dbReference type="GeneID" id="108673041"/>
<feature type="compositionally biased region" description="Polar residues" evidence="1">
    <location>
        <begin position="41"/>
        <end position="52"/>
    </location>
</feature>
<evidence type="ECO:0000313" key="3">
    <source>
        <dbReference type="RefSeq" id="XP_018016304.1"/>
    </source>
</evidence>
<dbReference type="AlphaFoldDB" id="A0A8B7NRD3"/>
<feature type="compositionally biased region" description="Low complexity" evidence="1">
    <location>
        <begin position="58"/>
        <end position="70"/>
    </location>
</feature>
<gene>
    <name evidence="3" type="primary">LOC108673041</name>
</gene>
<feature type="compositionally biased region" description="Low complexity" evidence="1">
    <location>
        <begin position="86"/>
        <end position="108"/>
    </location>
</feature>
<feature type="non-terminal residue" evidence="3">
    <location>
        <position position="171"/>
    </location>
</feature>
<dbReference type="RefSeq" id="XP_018016304.1">
    <property type="nucleotide sequence ID" value="XM_018160815.1"/>
</dbReference>